<evidence type="ECO:0000256" key="6">
    <source>
        <dbReference type="SAM" id="Coils"/>
    </source>
</evidence>
<keyword evidence="6" id="KW-0175">Coiled coil</keyword>
<dbReference type="PANTHER" id="PTHR15741">
    <property type="entry name" value="BASIC HELIX-LOOP-HELIX ZIP TRANSCRIPTION FACTOR"/>
    <property type="match status" value="1"/>
</dbReference>
<dbReference type="Pfam" id="PF00010">
    <property type="entry name" value="HLH"/>
    <property type="match status" value="1"/>
</dbReference>
<name>A0A7I5E996_HAECO</name>
<dbReference type="InterPro" id="IPR052207">
    <property type="entry name" value="Max-like/E-box_TFs"/>
</dbReference>
<dbReference type="FunFam" id="4.10.280.10:FF:000126">
    <property type="entry name" value="Protein WBSCR14 homolog"/>
    <property type="match status" value="1"/>
</dbReference>
<dbReference type="GO" id="GO:0005634">
    <property type="term" value="C:nucleus"/>
    <property type="evidence" value="ECO:0007669"/>
    <property type="project" value="UniProtKB-SubCell"/>
</dbReference>
<feature type="coiled-coil region" evidence="6">
    <location>
        <begin position="786"/>
        <end position="820"/>
    </location>
</feature>
<dbReference type="CDD" id="cd21739">
    <property type="entry name" value="NES2-NLS_ChREBP-like"/>
    <property type="match status" value="1"/>
</dbReference>
<evidence type="ECO:0000256" key="1">
    <source>
        <dbReference type="ARBA" id="ARBA00004123"/>
    </source>
</evidence>
<dbReference type="SMART" id="SM00353">
    <property type="entry name" value="HLH"/>
    <property type="match status" value="1"/>
</dbReference>
<evidence type="ECO:0000256" key="7">
    <source>
        <dbReference type="SAM" id="MobiDB-lite"/>
    </source>
</evidence>
<dbReference type="Gene3D" id="4.10.280.10">
    <property type="entry name" value="Helix-loop-helix DNA-binding domain"/>
    <property type="match status" value="1"/>
</dbReference>
<dbReference type="PANTHER" id="PTHR15741:SF37">
    <property type="entry name" value="LD38259P"/>
    <property type="match status" value="1"/>
</dbReference>
<comment type="subcellular location">
    <subcellularLocation>
        <location evidence="1">Nucleus</location>
    </subcellularLocation>
</comment>
<keyword evidence="3" id="KW-0238">DNA-binding</keyword>
<dbReference type="OMA" id="WTSDRHN"/>
<feature type="region of interest" description="Disordered" evidence="7">
    <location>
        <begin position="192"/>
        <end position="233"/>
    </location>
</feature>
<feature type="region of interest" description="Disordered" evidence="7">
    <location>
        <begin position="625"/>
        <end position="647"/>
    </location>
</feature>
<dbReference type="OrthoDB" id="6022628at2759"/>
<dbReference type="WBParaSite" id="HCON_00081250-00001">
    <property type="protein sequence ID" value="HCON_00081250-00001"/>
    <property type="gene ID" value="HCON_00081250"/>
</dbReference>
<evidence type="ECO:0000256" key="3">
    <source>
        <dbReference type="ARBA" id="ARBA00023125"/>
    </source>
</evidence>
<feature type="compositionally biased region" description="Polar residues" evidence="7">
    <location>
        <begin position="625"/>
        <end position="637"/>
    </location>
</feature>
<keyword evidence="5" id="KW-0539">Nucleus</keyword>
<dbReference type="SUPFAM" id="SSF47459">
    <property type="entry name" value="HLH, helix-loop-helix DNA-binding domain"/>
    <property type="match status" value="1"/>
</dbReference>
<dbReference type="PROSITE" id="PS50888">
    <property type="entry name" value="BHLH"/>
    <property type="match status" value="1"/>
</dbReference>
<sequence length="942" mass="104195">MSEKCQEPIHSGHFMTSNPHTEPQPDDEDEDVEVDVVEDDEKPDDIGTGTTKGERAALYEKPVTFYKFGPKKTQSIAIDVSLNKLNKCIKVAYNKMTTPKWKDFKGLRLHWKQRIRLNNVIWRAYYIEFRMPAKKSKKKTPFCYFAVPDDDTTHAKIEGSVLEGMYWKRRMEAVGAQYKKWRYYMKNRRAQHEKPVKRKRTYSEGQSERFDRELYERPAKREQRSQTPKNMSTDCCDFDDLENVFTDSLFESLSQPYMFPNPKDFGQSGNADIMQPGLLSLQPSLEEIMASLDRYDDEPSSSCRDDTLQSIGPSSSGQSMIDPSPPNVQPVHPMVLPSQTHMSLDSAQNRSALVGNRGPSSLSRQAQDYAVANMLVDYSNQAAASSTQMPTRQSSSITSQMLMMSSTHTAQPQYSTASGYNTVPHVSNNPRANSMQWKSTNFLLGNQDVMNTLEYMPQFLQSPPNILSGSAISMGCPPPTPARPWWMDSPLAAAAQSPLAAVASSLSGGNVTPLGPATPLGVGAGPSTPPSHLRSELRSPVVVRTMPVQLSPEMPTILSSPSTLTSIDVQNHFGRGVDVKQPSTSDRLEPHMLSVQKEEKMFVPPSGPKQDWVSSLSPNLRSSSTMISSPLTQNRSAPATAEIHPNEGVNPWKLSDISDAGMFAQAPSYSTVGEHVNETATQSPSSLSRVNVGTSAADKAELKEELVLLSAPSSVKSGRGGSRQVQADSTLHPEERKRILHLHAEQNRRSALKDGFDMLMDMIPDLHSGGIKPTNAVVLAKGAEHIRNLTATRDEQVAQRAALNEKIAKLNQRISALQSNLPSSSGSSNAKLEPRAALEAFYDRYTKERSRKDYRFWVLARLLRPLAVGENSSFAALIAPEGSSREEIAASCSEWLNCHWRASELRPLASSLLVHLATTAGVLTNPESLEEHVREQLNNPIT</sequence>
<feature type="region of interest" description="Disordered" evidence="7">
    <location>
        <begin position="517"/>
        <end position="538"/>
    </location>
</feature>
<feature type="compositionally biased region" description="Acidic residues" evidence="7">
    <location>
        <begin position="24"/>
        <end position="43"/>
    </location>
</feature>
<feature type="region of interest" description="Disordered" evidence="7">
    <location>
        <begin position="1"/>
        <end position="51"/>
    </location>
</feature>
<evidence type="ECO:0000259" key="8">
    <source>
        <dbReference type="PROSITE" id="PS50888"/>
    </source>
</evidence>
<dbReference type="AlphaFoldDB" id="A0A7I5E996"/>
<protein>
    <submittedName>
        <fullName evidence="10">BHLH domain-containing protein</fullName>
    </submittedName>
</protein>
<evidence type="ECO:0000256" key="2">
    <source>
        <dbReference type="ARBA" id="ARBA00023015"/>
    </source>
</evidence>
<evidence type="ECO:0000313" key="9">
    <source>
        <dbReference type="Proteomes" id="UP000025227"/>
    </source>
</evidence>
<dbReference type="GO" id="GO:0000978">
    <property type="term" value="F:RNA polymerase II cis-regulatory region sequence-specific DNA binding"/>
    <property type="evidence" value="ECO:0007669"/>
    <property type="project" value="TreeGrafter"/>
</dbReference>
<feature type="compositionally biased region" description="Basic and acidic residues" evidence="7">
    <location>
        <begin position="206"/>
        <end position="224"/>
    </location>
</feature>
<proteinExistence type="predicted"/>
<dbReference type="Proteomes" id="UP000025227">
    <property type="component" value="Unplaced"/>
</dbReference>
<keyword evidence="4" id="KW-0804">Transcription</keyword>
<dbReference type="GO" id="GO:0000981">
    <property type="term" value="F:DNA-binding transcription factor activity, RNA polymerase II-specific"/>
    <property type="evidence" value="ECO:0007669"/>
    <property type="project" value="TreeGrafter"/>
</dbReference>
<feature type="domain" description="BHLH" evidence="8">
    <location>
        <begin position="736"/>
        <end position="789"/>
    </location>
</feature>
<organism evidence="9 10">
    <name type="scientific">Haemonchus contortus</name>
    <name type="common">Barber pole worm</name>
    <dbReference type="NCBI Taxonomy" id="6289"/>
    <lineage>
        <taxon>Eukaryota</taxon>
        <taxon>Metazoa</taxon>
        <taxon>Ecdysozoa</taxon>
        <taxon>Nematoda</taxon>
        <taxon>Chromadorea</taxon>
        <taxon>Rhabditida</taxon>
        <taxon>Rhabditina</taxon>
        <taxon>Rhabditomorpha</taxon>
        <taxon>Strongyloidea</taxon>
        <taxon>Trichostrongylidae</taxon>
        <taxon>Haemonchus</taxon>
    </lineage>
</organism>
<feature type="region of interest" description="Disordered" evidence="7">
    <location>
        <begin position="713"/>
        <end position="734"/>
    </location>
</feature>
<dbReference type="InterPro" id="IPR011598">
    <property type="entry name" value="bHLH_dom"/>
</dbReference>
<reference evidence="10" key="1">
    <citation type="submission" date="2020-12" db="UniProtKB">
        <authorList>
            <consortium name="WormBaseParasite"/>
        </authorList>
    </citation>
    <scope>IDENTIFICATION</scope>
    <source>
        <strain evidence="10">MHco3</strain>
    </source>
</reference>
<evidence type="ECO:0000256" key="5">
    <source>
        <dbReference type="ARBA" id="ARBA00023242"/>
    </source>
</evidence>
<dbReference type="GO" id="GO:0046983">
    <property type="term" value="F:protein dimerization activity"/>
    <property type="evidence" value="ECO:0007669"/>
    <property type="project" value="InterPro"/>
</dbReference>
<keyword evidence="9" id="KW-1185">Reference proteome</keyword>
<keyword evidence="2" id="KW-0805">Transcription regulation</keyword>
<feature type="compositionally biased region" description="Polar residues" evidence="7">
    <location>
        <begin position="308"/>
        <end position="321"/>
    </location>
</feature>
<accession>A0A7I5E996</accession>
<dbReference type="InterPro" id="IPR036638">
    <property type="entry name" value="HLH_DNA-bd_sf"/>
</dbReference>
<evidence type="ECO:0000313" key="10">
    <source>
        <dbReference type="WBParaSite" id="HCON_00081250-00001"/>
    </source>
</evidence>
<evidence type="ECO:0000256" key="4">
    <source>
        <dbReference type="ARBA" id="ARBA00023163"/>
    </source>
</evidence>
<feature type="region of interest" description="Disordered" evidence="7">
    <location>
        <begin position="294"/>
        <end position="334"/>
    </location>
</feature>